<dbReference type="GO" id="GO:0020037">
    <property type="term" value="F:heme binding"/>
    <property type="evidence" value="ECO:0007669"/>
    <property type="project" value="InterPro"/>
</dbReference>
<evidence type="ECO:0000256" key="4">
    <source>
        <dbReference type="ARBA" id="ARBA00022723"/>
    </source>
</evidence>
<keyword evidence="6 8" id="KW-0408">Iron</keyword>
<dbReference type="PRINTS" id="PR00463">
    <property type="entry name" value="EP450I"/>
</dbReference>
<accession>A0A9P6IF15</accession>
<comment type="caution">
    <text evidence="11">The sequence shown here is derived from an EMBL/GenBank/DDBJ whole genome shotgun (WGS) entry which is preliminary data.</text>
</comment>
<keyword evidence="5 9" id="KW-0560">Oxidoreductase</keyword>
<dbReference type="SUPFAM" id="SSF48264">
    <property type="entry name" value="Cytochrome P450"/>
    <property type="match status" value="1"/>
</dbReference>
<evidence type="ECO:0000256" key="2">
    <source>
        <dbReference type="ARBA" id="ARBA00010617"/>
    </source>
</evidence>
<sequence length="491" mass="56741">MIQVISIILRALLYFSFLSFAYLVFNSVYNLLFHPLRRYPGPKLWAMSRLPYARMCISGKPYRKILELHKQYGDTVRVAPNELSYLSPQAWTDIMGHRKDGQEENGHDPEFYSPTKAEILSCDRERHGKMRRLLSHGFSRQRMREQEPIITSYVDLLIKRLNGLCESGKNHVEMTSWYNFTTFDIIGDLTFGEPFGCLENSGYHPWVTVIFDSLKFDAFLAHARRFNILSKLLQRCIPTKLIKGRLESSALTRTNVNRRLALGTTRPDFADAMMKETPSFSLSREELYENSNILINAGSETTATALSGATYFLTTNPAVQEKLAAEVRGAFSSESEIDMTSTDKLEYLKAVIEETLRAYPPLPTILPRRTGRQGQNILGEWVPPDTIIGIWQWAMYHDDRLFTKPDEFHPERWLGSEDFASDRKEAMNPFHVGPRNCLGMNLAYSELRLILARIIWNFELKLAPESRGWLDHECYLMWDKPPLNVYLSRRV</sequence>
<evidence type="ECO:0000256" key="5">
    <source>
        <dbReference type="ARBA" id="ARBA00023002"/>
    </source>
</evidence>
<dbReference type="InterPro" id="IPR001128">
    <property type="entry name" value="Cyt_P450"/>
</dbReference>
<dbReference type="AlphaFoldDB" id="A0A9P6IF15"/>
<evidence type="ECO:0000313" key="12">
    <source>
        <dbReference type="Proteomes" id="UP000781932"/>
    </source>
</evidence>
<dbReference type="GeneID" id="62156123"/>
<keyword evidence="4 8" id="KW-0479">Metal-binding</keyword>
<dbReference type="Proteomes" id="UP000781932">
    <property type="component" value="Unassembled WGS sequence"/>
</dbReference>
<dbReference type="GO" id="GO:0004497">
    <property type="term" value="F:monooxygenase activity"/>
    <property type="evidence" value="ECO:0007669"/>
    <property type="project" value="UniProtKB-KW"/>
</dbReference>
<reference evidence="11" key="2">
    <citation type="submission" date="2020-11" db="EMBL/GenBank/DDBJ databases">
        <title>Whole genome sequencing of Colletotrichum sp.</title>
        <authorList>
            <person name="Li H."/>
        </authorList>
    </citation>
    <scope>NUCLEOTIDE SEQUENCE</scope>
    <source>
        <strain evidence="11">CkLH20</strain>
    </source>
</reference>
<dbReference type="GO" id="GO:0005506">
    <property type="term" value="F:iron ion binding"/>
    <property type="evidence" value="ECO:0007669"/>
    <property type="project" value="InterPro"/>
</dbReference>
<keyword evidence="10" id="KW-0812">Transmembrane</keyword>
<dbReference type="FunFam" id="1.10.630.10:FF:000047">
    <property type="entry name" value="Cytochrome P450 monooxygenase"/>
    <property type="match status" value="1"/>
</dbReference>
<proteinExistence type="inferred from homology"/>
<keyword evidence="10" id="KW-1133">Transmembrane helix</keyword>
<feature type="transmembrane region" description="Helical" evidence="10">
    <location>
        <begin position="12"/>
        <end position="32"/>
    </location>
</feature>
<keyword evidence="10" id="KW-0472">Membrane</keyword>
<dbReference type="InterPro" id="IPR002401">
    <property type="entry name" value="Cyt_P450_E_grp-I"/>
</dbReference>
<dbReference type="CDD" id="cd11058">
    <property type="entry name" value="CYP60B-like"/>
    <property type="match status" value="1"/>
</dbReference>
<gene>
    <name evidence="11" type="ORF">CkaCkLH20_00329</name>
</gene>
<dbReference type="Gene3D" id="1.10.630.10">
    <property type="entry name" value="Cytochrome P450"/>
    <property type="match status" value="1"/>
</dbReference>
<dbReference type="PRINTS" id="PR00385">
    <property type="entry name" value="P450"/>
</dbReference>
<name>A0A9P6IF15_9PEZI</name>
<evidence type="ECO:0000256" key="8">
    <source>
        <dbReference type="PIRSR" id="PIRSR602401-1"/>
    </source>
</evidence>
<organism evidence="11 12">
    <name type="scientific">Colletotrichum karsti</name>
    <dbReference type="NCBI Taxonomy" id="1095194"/>
    <lineage>
        <taxon>Eukaryota</taxon>
        <taxon>Fungi</taxon>
        <taxon>Dikarya</taxon>
        <taxon>Ascomycota</taxon>
        <taxon>Pezizomycotina</taxon>
        <taxon>Sordariomycetes</taxon>
        <taxon>Hypocreomycetidae</taxon>
        <taxon>Glomerellales</taxon>
        <taxon>Glomerellaceae</taxon>
        <taxon>Colletotrichum</taxon>
        <taxon>Colletotrichum boninense species complex</taxon>
    </lineage>
</organism>
<protein>
    <submittedName>
        <fullName evidence="11">Trichothecene c-15 hydroxylase</fullName>
    </submittedName>
</protein>
<evidence type="ECO:0000313" key="11">
    <source>
        <dbReference type="EMBL" id="KAF9882293.1"/>
    </source>
</evidence>
<dbReference type="EMBL" id="JAATWM020000001">
    <property type="protein sequence ID" value="KAF9882293.1"/>
    <property type="molecule type" value="Genomic_DNA"/>
</dbReference>
<dbReference type="GO" id="GO:0009403">
    <property type="term" value="P:toxin biosynthetic process"/>
    <property type="evidence" value="ECO:0007669"/>
    <property type="project" value="UniProtKB-ARBA"/>
</dbReference>
<dbReference type="GO" id="GO:0016705">
    <property type="term" value="F:oxidoreductase activity, acting on paired donors, with incorporation or reduction of molecular oxygen"/>
    <property type="evidence" value="ECO:0007669"/>
    <property type="project" value="InterPro"/>
</dbReference>
<evidence type="ECO:0000256" key="6">
    <source>
        <dbReference type="ARBA" id="ARBA00023004"/>
    </source>
</evidence>
<evidence type="ECO:0000256" key="1">
    <source>
        <dbReference type="ARBA" id="ARBA00001971"/>
    </source>
</evidence>
<comment type="cofactor">
    <cofactor evidence="1 8">
        <name>heme</name>
        <dbReference type="ChEBI" id="CHEBI:30413"/>
    </cofactor>
</comment>
<dbReference type="Pfam" id="PF00067">
    <property type="entry name" value="p450"/>
    <property type="match status" value="1"/>
</dbReference>
<keyword evidence="3 8" id="KW-0349">Heme</keyword>
<dbReference type="RefSeq" id="XP_038751754.1">
    <property type="nucleotide sequence ID" value="XM_038883049.1"/>
</dbReference>
<reference evidence="11" key="1">
    <citation type="submission" date="2020-03" db="EMBL/GenBank/DDBJ databases">
        <authorList>
            <person name="He L."/>
        </authorList>
    </citation>
    <scope>NUCLEOTIDE SEQUENCE</scope>
    <source>
        <strain evidence="11">CkLH20</strain>
    </source>
</reference>
<feature type="binding site" description="axial binding residue" evidence="8">
    <location>
        <position position="437"/>
    </location>
    <ligand>
        <name>heme</name>
        <dbReference type="ChEBI" id="CHEBI:30413"/>
    </ligand>
    <ligandPart>
        <name>Fe</name>
        <dbReference type="ChEBI" id="CHEBI:18248"/>
    </ligandPart>
</feature>
<evidence type="ECO:0000256" key="9">
    <source>
        <dbReference type="RuleBase" id="RU000461"/>
    </source>
</evidence>
<dbReference type="InterPro" id="IPR017972">
    <property type="entry name" value="Cyt_P450_CS"/>
</dbReference>
<dbReference type="PANTHER" id="PTHR24305">
    <property type="entry name" value="CYTOCHROME P450"/>
    <property type="match status" value="1"/>
</dbReference>
<evidence type="ECO:0000256" key="3">
    <source>
        <dbReference type="ARBA" id="ARBA00022617"/>
    </source>
</evidence>
<keyword evidence="12" id="KW-1185">Reference proteome</keyword>
<dbReference type="InterPro" id="IPR050121">
    <property type="entry name" value="Cytochrome_P450_monoxygenase"/>
</dbReference>
<dbReference type="OrthoDB" id="1470350at2759"/>
<evidence type="ECO:0000256" key="10">
    <source>
        <dbReference type="SAM" id="Phobius"/>
    </source>
</evidence>
<dbReference type="PANTHER" id="PTHR24305:SF230">
    <property type="entry name" value="P450, PUTATIVE (EUROFUNG)-RELATED"/>
    <property type="match status" value="1"/>
</dbReference>
<evidence type="ECO:0000256" key="7">
    <source>
        <dbReference type="ARBA" id="ARBA00023033"/>
    </source>
</evidence>
<keyword evidence="7 9" id="KW-0503">Monooxygenase</keyword>
<dbReference type="PROSITE" id="PS00086">
    <property type="entry name" value="CYTOCHROME_P450"/>
    <property type="match status" value="1"/>
</dbReference>
<dbReference type="InterPro" id="IPR036396">
    <property type="entry name" value="Cyt_P450_sf"/>
</dbReference>
<comment type="similarity">
    <text evidence="2 9">Belongs to the cytochrome P450 family.</text>
</comment>